<evidence type="ECO:0000259" key="4">
    <source>
        <dbReference type="Pfam" id="PF03389"/>
    </source>
</evidence>
<evidence type="ECO:0000256" key="1">
    <source>
        <dbReference type="ARBA" id="ARBA00010873"/>
    </source>
</evidence>
<evidence type="ECO:0000256" key="3">
    <source>
        <dbReference type="SAM" id="Coils"/>
    </source>
</evidence>
<dbReference type="AlphaFoldDB" id="A0A378PV39"/>
<dbReference type="RefSeq" id="WP_115152450.1">
    <property type="nucleotide sequence ID" value="NZ_UGPP01000003.1"/>
</dbReference>
<evidence type="ECO:0000313" key="6">
    <source>
        <dbReference type="Proteomes" id="UP000255234"/>
    </source>
</evidence>
<gene>
    <name evidence="5" type="primary">mobA</name>
    <name evidence="5" type="ORF">NCTC10571_02624</name>
</gene>
<feature type="coiled-coil region" evidence="3">
    <location>
        <begin position="294"/>
        <end position="327"/>
    </location>
</feature>
<feature type="coiled-coil region" evidence="3">
    <location>
        <begin position="443"/>
        <end position="477"/>
    </location>
</feature>
<protein>
    <submittedName>
        <fullName evidence="5">DNA strand transferase</fullName>
    </submittedName>
</protein>
<evidence type="ECO:0000256" key="2">
    <source>
        <dbReference type="ARBA" id="ARBA00022971"/>
    </source>
</evidence>
<dbReference type="Proteomes" id="UP000255234">
    <property type="component" value="Unassembled WGS sequence"/>
</dbReference>
<feature type="domain" description="MobA/MobL protein" evidence="4">
    <location>
        <begin position="33"/>
        <end position="218"/>
    </location>
</feature>
<organism evidence="5 6">
    <name type="scientific">Megamonas hypermegale</name>
    <dbReference type="NCBI Taxonomy" id="158847"/>
    <lineage>
        <taxon>Bacteria</taxon>
        <taxon>Bacillati</taxon>
        <taxon>Bacillota</taxon>
        <taxon>Negativicutes</taxon>
        <taxon>Selenomonadales</taxon>
        <taxon>Selenomonadaceae</taxon>
        <taxon>Megamonas</taxon>
    </lineage>
</organism>
<proteinExistence type="inferred from homology"/>
<dbReference type="GO" id="GO:0016740">
    <property type="term" value="F:transferase activity"/>
    <property type="evidence" value="ECO:0007669"/>
    <property type="project" value="UniProtKB-KW"/>
</dbReference>
<dbReference type="Pfam" id="PF03389">
    <property type="entry name" value="MobA_MobL"/>
    <property type="match status" value="1"/>
</dbReference>
<comment type="similarity">
    <text evidence="1">Belongs to the MobA/MobL family.</text>
</comment>
<accession>A0A378PV39</accession>
<keyword evidence="3" id="KW-0175">Coiled coil</keyword>
<name>A0A378PV39_9FIRM</name>
<dbReference type="EMBL" id="UGPP01000003">
    <property type="protein sequence ID" value="STY91803.1"/>
    <property type="molecule type" value="Genomic_DNA"/>
</dbReference>
<reference evidence="5 6" key="1">
    <citation type="submission" date="2018-06" db="EMBL/GenBank/DDBJ databases">
        <authorList>
            <consortium name="Pathogen Informatics"/>
            <person name="Doyle S."/>
        </authorList>
    </citation>
    <scope>NUCLEOTIDE SEQUENCE [LARGE SCALE GENOMIC DNA]</scope>
    <source>
        <strain evidence="5 6">NCTC10571</strain>
    </source>
</reference>
<keyword evidence="2" id="KW-0184">Conjugation</keyword>
<keyword evidence="5" id="KW-0808">Transferase</keyword>
<sequence>MAHYYFENTPHGKRKDGTKLNTATHFDYIFREGDYANMKNRQEDLKITSFGNLPDWADNPRDFWENAEKYRSKPNGRAYREFKFALQEELTLEENIQCIEKFLKETGIKDNHVYSYAVHDKVATFSKEHRNIHCHLMFNEKIIEKNRPLEADMYFKNYAENNLGEPTKGYRSSRDFSTKTATINFRKLFADIINDKFQEKGLDISISEKSLKVQRQELLNQGKIEEAELLNRTPAPHLGNTYKNPAILERIMKKIDETDAKADEAADGFMEQEKEENLSIQEQKIQLFANDVVIRQVAKQIQQERLRLKKEQQTKKAIAEAEEIKQEAMIITTGDICKHLDTKINEFEEKTAENLAVFKAAQKNILSEQRLELLAKDKMFNNNYSKDIKQYDKLSKELKQINSILPTLYGKADKIKELSSLSKKSQELSSSRTKIGKRISAYKIELTTNHEKYTSILNQLKKENEDAISKNKILYARYKYDMLQVQKYKTALDKLSKEDKNTIIFSDKISSKLEHKNKLNGITPLKDLPSITNNNNTYFIIDKNNNKAVKIGDDITQGKVPVYYLKTNDTKISIQKSNEFAFLYARKKQISNISQKKLNEHPIIQEAYQQRQTFIADKISKIADNIVNNDIKQSKTTWQENEQITDKTKLAEKKMYNEWSL</sequence>
<dbReference type="InterPro" id="IPR005053">
    <property type="entry name" value="MobA_MobL"/>
</dbReference>
<dbReference type="Gene3D" id="3.30.930.30">
    <property type="match status" value="1"/>
</dbReference>
<evidence type="ECO:0000313" key="5">
    <source>
        <dbReference type="EMBL" id="STY91803.1"/>
    </source>
</evidence>